<dbReference type="Pfam" id="PF02639">
    <property type="entry name" value="DUF188"/>
    <property type="match status" value="1"/>
</dbReference>
<keyword evidence="4" id="KW-1185">Reference proteome</keyword>
<reference evidence="3 4" key="1">
    <citation type="submission" date="2017-05" db="EMBL/GenBank/DDBJ databases">
        <title>Vagococcus spp. assemblies.</title>
        <authorList>
            <person name="Gulvik C.A."/>
        </authorList>
    </citation>
    <scope>NUCLEOTIDE SEQUENCE [LARGE SCALE GENOMIC DNA]</scope>
    <source>
        <strain evidence="3 4">DSM 24756</strain>
    </source>
</reference>
<dbReference type="EMBL" id="NGJZ01000003">
    <property type="protein sequence ID" value="RSU06605.1"/>
    <property type="molecule type" value="Genomic_DNA"/>
</dbReference>
<evidence type="ECO:0000313" key="3">
    <source>
        <dbReference type="EMBL" id="RSU06605.1"/>
    </source>
</evidence>
<evidence type="ECO:0000256" key="2">
    <source>
        <dbReference type="HAMAP-Rule" id="MF_00489"/>
    </source>
</evidence>
<dbReference type="Proteomes" id="UP000288669">
    <property type="component" value="Unassembled WGS sequence"/>
</dbReference>
<dbReference type="OrthoDB" id="9798918at2"/>
<dbReference type="PANTHER" id="PTHR35146:SF1">
    <property type="entry name" value="UPF0178 PROTEIN YAII"/>
    <property type="match status" value="1"/>
</dbReference>
<gene>
    <name evidence="3" type="ORF">CBF30_10190</name>
</gene>
<dbReference type="HAMAP" id="MF_00489">
    <property type="entry name" value="UPF0178"/>
    <property type="match status" value="1"/>
</dbReference>
<dbReference type="RefSeq" id="WP_126826247.1">
    <property type="nucleotide sequence ID" value="NZ_JBHLWU010000001.1"/>
</dbReference>
<dbReference type="NCBIfam" id="NF001095">
    <property type="entry name" value="PRK00124.1"/>
    <property type="match status" value="1"/>
</dbReference>
<sequence>MHIFIDGDGCPVKDAVIEIAKKNQVPVKIVTSFSHFTTKDLSEQVSFIYVDDGQDAADYRIIKEIQAGDILVTQDYGLAALALSKKSVVLHQTGFEYSADNMDILLESRYFGAMQRKQGKKTKGPKAFTEKDRENFKRLLRTKIHGKMHK</sequence>
<comment type="caution">
    <text evidence="3">The sequence shown here is derived from an EMBL/GenBank/DDBJ whole genome shotgun (WGS) entry which is preliminary data.</text>
</comment>
<accession>A0A430AFY8</accession>
<protein>
    <recommendedName>
        <fullName evidence="2">UPF0178 protein CBF30_10190</fullName>
    </recommendedName>
</protein>
<evidence type="ECO:0000256" key="1">
    <source>
        <dbReference type="ARBA" id="ARBA00008522"/>
    </source>
</evidence>
<organism evidence="3 4">
    <name type="scientific">Vagococcus entomophilus</name>
    <dbReference type="NCBI Taxonomy" id="1160095"/>
    <lineage>
        <taxon>Bacteria</taxon>
        <taxon>Bacillati</taxon>
        <taxon>Bacillota</taxon>
        <taxon>Bacilli</taxon>
        <taxon>Lactobacillales</taxon>
        <taxon>Enterococcaceae</taxon>
        <taxon>Vagococcus</taxon>
    </lineage>
</organism>
<name>A0A430AFY8_9ENTE</name>
<dbReference type="AlphaFoldDB" id="A0A430AFY8"/>
<evidence type="ECO:0000313" key="4">
    <source>
        <dbReference type="Proteomes" id="UP000288669"/>
    </source>
</evidence>
<proteinExistence type="inferred from homology"/>
<dbReference type="PANTHER" id="PTHR35146">
    <property type="entry name" value="UPF0178 PROTEIN YAII"/>
    <property type="match status" value="1"/>
</dbReference>
<comment type="similarity">
    <text evidence="1 2">Belongs to the UPF0178 family.</text>
</comment>
<dbReference type="InterPro" id="IPR003791">
    <property type="entry name" value="UPF0178"/>
</dbReference>